<feature type="domain" description="LytR/CpsA/Psr regulator C-terminal" evidence="3">
    <location>
        <begin position="101"/>
        <end position="189"/>
    </location>
</feature>
<evidence type="ECO:0000256" key="2">
    <source>
        <dbReference type="SAM" id="Phobius"/>
    </source>
</evidence>
<proteinExistence type="predicted"/>
<gene>
    <name evidence="4" type="ORF">US96_C0016G0005</name>
</gene>
<keyword evidence="2" id="KW-1133">Transmembrane helix</keyword>
<dbReference type="Gene3D" id="3.30.70.2390">
    <property type="match status" value="1"/>
</dbReference>
<comment type="caution">
    <text evidence="4">The sequence shown here is derived from an EMBL/GenBank/DDBJ whole genome shotgun (WGS) entry which is preliminary data.</text>
</comment>
<dbReference type="AlphaFoldDB" id="A0A0G0NDJ5"/>
<reference evidence="4 5" key="1">
    <citation type="journal article" date="2015" name="Nature">
        <title>rRNA introns, odd ribosomes, and small enigmatic genomes across a large radiation of phyla.</title>
        <authorList>
            <person name="Brown C.T."/>
            <person name="Hug L.A."/>
            <person name="Thomas B.C."/>
            <person name="Sharon I."/>
            <person name="Castelle C.J."/>
            <person name="Singh A."/>
            <person name="Wilkins M.J."/>
            <person name="Williams K.H."/>
            <person name="Banfield J.F."/>
        </authorList>
    </citation>
    <scope>NUCLEOTIDE SEQUENCE [LARGE SCALE GENOMIC DNA]</scope>
</reference>
<keyword evidence="2" id="KW-0472">Membrane</keyword>
<organism evidence="4 5">
    <name type="scientific">Candidatus Woesebacteria bacterium GW2011_GWB1_38_5b</name>
    <dbReference type="NCBI Taxonomy" id="1618569"/>
    <lineage>
        <taxon>Bacteria</taxon>
        <taxon>Candidatus Woeseibacteriota</taxon>
    </lineage>
</organism>
<evidence type="ECO:0000256" key="1">
    <source>
        <dbReference type="SAM" id="MobiDB-lite"/>
    </source>
</evidence>
<name>A0A0G0NDJ5_9BACT</name>
<evidence type="ECO:0000313" key="4">
    <source>
        <dbReference type="EMBL" id="KKQ75151.1"/>
    </source>
</evidence>
<feature type="compositionally biased region" description="Low complexity" evidence="1">
    <location>
        <begin position="61"/>
        <end position="76"/>
    </location>
</feature>
<sequence>MQEQEPGVSQQVSESVGFPTQAPQNQKKSGINKFVIILILVFLVLGGAGFLLLRNSGQSIEPSSSPSVAGSSLEESFPSQENTPNPTPKVTPSPEAVNKSQITIKVLNGTGISGEAGALKTQLQSLGFEKIETANASSQNAISTEVTYSSTLAKSIQDEITTKLKSIYNQVDVKTGSIGAGIDIQIIVGLKKGTTPKPSTSAKPTSSATPSATPKPSPSPTPAA</sequence>
<feature type="region of interest" description="Disordered" evidence="1">
    <location>
        <begin position="1"/>
        <end position="26"/>
    </location>
</feature>
<keyword evidence="2" id="KW-0812">Transmembrane</keyword>
<dbReference type="EMBL" id="LBUZ01000016">
    <property type="protein sequence ID" value="KKQ75151.1"/>
    <property type="molecule type" value="Genomic_DNA"/>
</dbReference>
<feature type="compositionally biased region" description="Pro residues" evidence="1">
    <location>
        <begin position="213"/>
        <end position="224"/>
    </location>
</feature>
<feature type="transmembrane region" description="Helical" evidence="2">
    <location>
        <begin position="34"/>
        <end position="53"/>
    </location>
</feature>
<dbReference type="InterPro" id="IPR027381">
    <property type="entry name" value="LytR/CpsA/Psr_C"/>
</dbReference>
<dbReference type="Proteomes" id="UP000034181">
    <property type="component" value="Unassembled WGS sequence"/>
</dbReference>
<evidence type="ECO:0000313" key="5">
    <source>
        <dbReference type="Proteomes" id="UP000034181"/>
    </source>
</evidence>
<protein>
    <submittedName>
        <fullName evidence="4">Cell envelope-related function transcriptional attenuator common-like protein</fullName>
    </submittedName>
</protein>
<evidence type="ECO:0000259" key="3">
    <source>
        <dbReference type="Pfam" id="PF13399"/>
    </source>
</evidence>
<feature type="compositionally biased region" description="Low complexity" evidence="1">
    <location>
        <begin position="195"/>
        <end position="212"/>
    </location>
</feature>
<feature type="region of interest" description="Disordered" evidence="1">
    <location>
        <begin position="61"/>
        <end position="96"/>
    </location>
</feature>
<feature type="region of interest" description="Disordered" evidence="1">
    <location>
        <begin position="193"/>
        <end position="224"/>
    </location>
</feature>
<accession>A0A0G0NDJ5</accession>
<feature type="compositionally biased region" description="Polar residues" evidence="1">
    <location>
        <begin position="1"/>
        <end position="14"/>
    </location>
</feature>
<dbReference type="Pfam" id="PF13399">
    <property type="entry name" value="LytR_C"/>
    <property type="match status" value="1"/>
</dbReference>